<dbReference type="InterPro" id="IPR006143">
    <property type="entry name" value="RND_pump_MFP"/>
</dbReference>
<dbReference type="EMBL" id="CP098242">
    <property type="protein sequence ID" value="WAW09292.1"/>
    <property type="molecule type" value="Genomic_DNA"/>
</dbReference>
<proteinExistence type="inferred from homology"/>
<accession>A0A9E9LXH7</accession>
<evidence type="ECO:0000256" key="5">
    <source>
        <dbReference type="SAM" id="Phobius"/>
    </source>
</evidence>
<evidence type="ECO:0000313" key="10">
    <source>
        <dbReference type="Proteomes" id="UP001156215"/>
    </source>
</evidence>
<sequence>MNLKQFNWQGIRGKWADMPKKQRLVLIGGVAVLVIIVAAWIMMSGNGQVRYKTAKIEKGTITASVSSSGTVNPVISVQVGSQVSGQIKEIFIDFNSEVTEGQLIARIDPETFEYKVRQMQADVDSAQAQAMMQRAELARQKVNLANAKIDMERRLKLVDRGFLSPAERDTVKTTYEAQLELVRVGEANVKNAQASVKQKEALLAQAKVDLERTSIRSPVNGTVIQKTVEAGQTVAASLQAPELFVIAEDLTDMQVETSIDESEIGRVRVGQKATFTVDSYPGRTFEGEVRQIRLAAQNVSNVITYIVIVSAPNPKKELLPGMTANVRIILDTRHDVKLIPNAAMRYRLPSTETAGKGSSRTSRGNWIPAFLERMTTELALNEEQKTRAEAILTTMRNKIAVAHQAPEADRKKQIEAARIEMRQQIAEILNDEQRARFEEISSEYDERRSSSTTGRIYVLEDKKPVEMNVRLGLSDGSMTELMSSNPPEGAEVIIGTAIAGENGSGSSSSVPRGPRMF</sequence>
<dbReference type="Gene3D" id="2.40.50.100">
    <property type="match status" value="2"/>
</dbReference>
<name>A0A9E9LXH7_9BURK</name>
<dbReference type="KEGG" id="ovb:NB640_08455"/>
<dbReference type="GO" id="GO:0016020">
    <property type="term" value="C:membrane"/>
    <property type="evidence" value="ECO:0007669"/>
    <property type="project" value="InterPro"/>
</dbReference>
<keyword evidence="5" id="KW-1133">Transmembrane helix</keyword>
<dbReference type="InterPro" id="IPR050465">
    <property type="entry name" value="UPF0194_transport"/>
</dbReference>
<protein>
    <submittedName>
        <fullName evidence="9">Efflux RND transporter periplasmic adaptor subunit</fullName>
    </submittedName>
</protein>
<feature type="coiled-coil region" evidence="4">
    <location>
        <begin position="116"/>
        <end position="154"/>
    </location>
</feature>
<organism evidence="9 10">
    <name type="scientific">Oxalobacter vibrioformis</name>
    <dbReference type="NCBI Taxonomy" id="933080"/>
    <lineage>
        <taxon>Bacteria</taxon>
        <taxon>Pseudomonadati</taxon>
        <taxon>Pseudomonadota</taxon>
        <taxon>Betaproteobacteria</taxon>
        <taxon>Burkholderiales</taxon>
        <taxon>Oxalobacteraceae</taxon>
        <taxon>Oxalobacter</taxon>
    </lineage>
</organism>
<keyword evidence="10" id="KW-1185">Reference proteome</keyword>
<dbReference type="GO" id="GO:0030313">
    <property type="term" value="C:cell envelope"/>
    <property type="evidence" value="ECO:0007669"/>
    <property type="project" value="UniProtKB-SubCell"/>
</dbReference>
<dbReference type="FunFam" id="2.40.30.170:FF:000010">
    <property type="entry name" value="Efflux RND transporter periplasmic adaptor subunit"/>
    <property type="match status" value="1"/>
</dbReference>
<evidence type="ECO:0000259" key="8">
    <source>
        <dbReference type="Pfam" id="PF25954"/>
    </source>
</evidence>
<reference evidence="9" key="1">
    <citation type="journal article" date="2022" name="Front. Microbiol.">
        <title>New perspectives on an old grouping: The genomic and phenotypic variability of Oxalobacter formigenes and the implications for calcium oxalate stone prevention.</title>
        <authorList>
            <person name="Chmiel J.A."/>
            <person name="Carr C."/>
            <person name="Stuivenberg G.A."/>
            <person name="Venema R."/>
            <person name="Chanyi R.M."/>
            <person name="Al K.F."/>
            <person name="Giguere D."/>
            <person name="Say H."/>
            <person name="Akouris P.P."/>
            <person name="Dominguez Romero S.A."/>
            <person name="Kwong A."/>
            <person name="Tai V."/>
            <person name="Koval S.F."/>
            <person name="Razvi H."/>
            <person name="Bjazevic J."/>
            <person name="Burton J.P."/>
        </authorList>
    </citation>
    <scope>NUCLEOTIDE SEQUENCE</scope>
    <source>
        <strain evidence="9">WoOx3</strain>
    </source>
</reference>
<dbReference type="InterPro" id="IPR058792">
    <property type="entry name" value="Beta-barrel_RND_2"/>
</dbReference>
<dbReference type="NCBIfam" id="TIGR01730">
    <property type="entry name" value="RND_mfp"/>
    <property type="match status" value="1"/>
</dbReference>
<feature type="domain" description="CusB-like beta-barrel" evidence="8">
    <location>
        <begin position="255"/>
        <end position="328"/>
    </location>
</feature>
<dbReference type="RefSeq" id="WP_269308289.1">
    <property type="nucleotide sequence ID" value="NZ_CP098242.1"/>
</dbReference>
<keyword evidence="5" id="KW-0472">Membrane</keyword>
<dbReference type="Proteomes" id="UP001156215">
    <property type="component" value="Chromosome"/>
</dbReference>
<evidence type="ECO:0000256" key="3">
    <source>
        <dbReference type="ARBA" id="ARBA00023054"/>
    </source>
</evidence>
<evidence type="ECO:0000259" key="7">
    <source>
        <dbReference type="Pfam" id="PF25917"/>
    </source>
</evidence>
<dbReference type="Gene3D" id="2.40.30.170">
    <property type="match status" value="1"/>
</dbReference>
<comment type="similarity">
    <text evidence="2">Belongs to the membrane fusion protein (MFP) (TC 8.A.1) family.</text>
</comment>
<evidence type="ECO:0000259" key="6">
    <source>
        <dbReference type="Pfam" id="PF25876"/>
    </source>
</evidence>
<keyword evidence="5" id="KW-0812">Transmembrane</keyword>
<dbReference type="Pfam" id="PF25954">
    <property type="entry name" value="Beta-barrel_RND_2"/>
    <property type="match status" value="1"/>
</dbReference>
<dbReference type="AlphaFoldDB" id="A0A9E9LXH7"/>
<gene>
    <name evidence="9" type="ORF">NB640_08455</name>
</gene>
<evidence type="ECO:0000313" key="9">
    <source>
        <dbReference type="EMBL" id="WAW09292.1"/>
    </source>
</evidence>
<feature type="domain" description="Multidrug resistance protein MdtA-like barrel-sandwich hybrid" evidence="7">
    <location>
        <begin position="77"/>
        <end position="241"/>
    </location>
</feature>
<dbReference type="InterPro" id="IPR058624">
    <property type="entry name" value="MdtA-like_HH"/>
</dbReference>
<evidence type="ECO:0000256" key="2">
    <source>
        <dbReference type="ARBA" id="ARBA00009477"/>
    </source>
</evidence>
<evidence type="ECO:0000256" key="1">
    <source>
        <dbReference type="ARBA" id="ARBA00004196"/>
    </source>
</evidence>
<evidence type="ECO:0000256" key="4">
    <source>
        <dbReference type="SAM" id="Coils"/>
    </source>
</evidence>
<comment type="subcellular location">
    <subcellularLocation>
        <location evidence="1">Cell envelope</location>
    </subcellularLocation>
</comment>
<keyword evidence="3 4" id="KW-0175">Coiled coil</keyword>
<feature type="transmembrane region" description="Helical" evidence="5">
    <location>
        <begin position="24"/>
        <end position="43"/>
    </location>
</feature>
<dbReference type="InterPro" id="IPR058625">
    <property type="entry name" value="MdtA-like_BSH"/>
</dbReference>
<dbReference type="Pfam" id="PF25917">
    <property type="entry name" value="BSH_RND"/>
    <property type="match status" value="1"/>
</dbReference>
<dbReference type="PANTHER" id="PTHR32347:SF14">
    <property type="entry name" value="EFFLUX SYSTEM COMPONENT YKNX-RELATED"/>
    <property type="match status" value="1"/>
</dbReference>
<dbReference type="Pfam" id="PF25876">
    <property type="entry name" value="HH_MFP_RND"/>
    <property type="match status" value="1"/>
</dbReference>
<dbReference type="PANTHER" id="PTHR32347">
    <property type="entry name" value="EFFLUX SYSTEM COMPONENT YKNX-RELATED"/>
    <property type="match status" value="1"/>
</dbReference>
<dbReference type="GO" id="GO:0022857">
    <property type="term" value="F:transmembrane transporter activity"/>
    <property type="evidence" value="ECO:0007669"/>
    <property type="project" value="InterPro"/>
</dbReference>
<feature type="domain" description="Multidrug resistance protein MdtA-like alpha-helical hairpin" evidence="6">
    <location>
        <begin position="133"/>
        <end position="212"/>
    </location>
</feature>
<dbReference type="SUPFAM" id="SSF111369">
    <property type="entry name" value="HlyD-like secretion proteins"/>
    <property type="match status" value="2"/>
</dbReference>